<keyword evidence="15" id="KW-1133">Transmembrane helix</keyword>
<comment type="catalytic activity">
    <reaction evidence="13">
        <text>L-threonyl-[protein] + ATP = O-phospho-L-threonyl-[protein] + ADP + H(+)</text>
        <dbReference type="Rhea" id="RHEA:46608"/>
        <dbReference type="Rhea" id="RHEA-COMP:11060"/>
        <dbReference type="Rhea" id="RHEA-COMP:11605"/>
        <dbReference type="ChEBI" id="CHEBI:15378"/>
        <dbReference type="ChEBI" id="CHEBI:30013"/>
        <dbReference type="ChEBI" id="CHEBI:30616"/>
        <dbReference type="ChEBI" id="CHEBI:61977"/>
        <dbReference type="ChEBI" id="CHEBI:456216"/>
        <dbReference type="EC" id="2.7.11.1"/>
    </reaction>
</comment>
<keyword evidence="12" id="KW-0325">Glycoprotein</keyword>
<feature type="domain" description="Malectin" evidence="16">
    <location>
        <begin position="276"/>
        <end position="457"/>
    </location>
</feature>
<evidence type="ECO:0000256" key="3">
    <source>
        <dbReference type="ARBA" id="ARBA00022527"/>
    </source>
</evidence>
<evidence type="ECO:0000259" key="16">
    <source>
        <dbReference type="Pfam" id="PF11721"/>
    </source>
</evidence>
<reference evidence="17 18" key="1">
    <citation type="journal article" date="2017" name="Front. Genet.">
        <title>Draft sequencing of the heterozygous diploid genome of Satsuma (Citrus unshiu Marc.) using a hybrid assembly approach.</title>
        <authorList>
            <person name="Shimizu T."/>
            <person name="Tanizawa Y."/>
            <person name="Mochizuki T."/>
            <person name="Nagasaki H."/>
            <person name="Yoshioka T."/>
            <person name="Toyoda A."/>
            <person name="Fujiyama A."/>
            <person name="Kaminuma E."/>
            <person name="Nakamura Y."/>
        </authorList>
    </citation>
    <scope>NUCLEOTIDE SEQUENCE [LARGE SCALE GENOMIC DNA]</scope>
    <source>
        <strain evidence="18">cv. Miyagawa wase</strain>
    </source>
</reference>
<proteinExistence type="predicted"/>
<dbReference type="EC" id="2.7.11.1" evidence="2"/>
<dbReference type="Gene3D" id="3.80.10.10">
    <property type="entry name" value="Ribonuclease Inhibitor"/>
    <property type="match status" value="2"/>
</dbReference>
<dbReference type="Proteomes" id="UP000236630">
    <property type="component" value="Unassembled WGS sequence"/>
</dbReference>
<name>A0A2H5QUR8_CITUN</name>
<comment type="subcellular location">
    <subcellularLocation>
        <location evidence="1">Membrane</location>
        <topology evidence="1">Single-pass type I membrane protein</topology>
    </subcellularLocation>
</comment>
<dbReference type="PANTHER" id="PTHR48006:SF34">
    <property type="entry name" value="OS08G0203700 PROTEIN"/>
    <property type="match status" value="1"/>
</dbReference>
<dbReference type="InterPro" id="IPR001611">
    <property type="entry name" value="Leu-rich_rpt"/>
</dbReference>
<keyword evidence="11" id="KW-0675">Receptor</keyword>
<dbReference type="Gene3D" id="2.60.120.430">
    <property type="entry name" value="Galactose-binding lectin"/>
    <property type="match status" value="1"/>
</dbReference>
<dbReference type="PANTHER" id="PTHR48006">
    <property type="entry name" value="LEUCINE-RICH REPEAT-CONTAINING PROTEIN DDB_G0281931-RELATED"/>
    <property type="match status" value="1"/>
</dbReference>
<keyword evidence="15" id="KW-0472">Membrane</keyword>
<comment type="caution">
    <text evidence="17">The sequence shown here is derived from an EMBL/GenBank/DDBJ whole genome shotgun (WGS) entry which is preliminary data.</text>
</comment>
<feature type="non-terminal residue" evidence="17">
    <location>
        <position position="522"/>
    </location>
</feature>
<feature type="transmembrane region" description="Helical" evidence="15">
    <location>
        <begin position="475"/>
        <end position="499"/>
    </location>
</feature>
<keyword evidence="9" id="KW-0547">Nucleotide-binding</keyword>
<evidence type="ECO:0000256" key="10">
    <source>
        <dbReference type="ARBA" id="ARBA00022840"/>
    </source>
</evidence>
<evidence type="ECO:0000256" key="11">
    <source>
        <dbReference type="ARBA" id="ARBA00023170"/>
    </source>
</evidence>
<evidence type="ECO:0000256" key="8">
    <source>
        <dbReference type="ARBA" id="ARBA00022737"/>
    </source>
</evidence>
<dbReference type="InterPro" id="IPR051824">
    <property type="entry name" value="LRR_Rcpt-Like_S/T_Kinase"/>
</dbReference>
<keyword evidence="10" id="KW-0067">ATP-binding</keyword>
<dbReference type="FunFam" id="3.80.10.10:FF:000383">
    <property type="entry name" value="Leucine-rich repeat receptor protein kinase EMS1"/>
    <property type="match status" value="1"/>
</dbReference>
<dbReference type="EMBL" id="BDQV01000865">
    <property type="protein sequence ID" value="GAY68376.1"/>
    <property type="molecule type" value="Genomic_DNA"/>
</dbReference>
<dbReference type="SUPFAM" id="SSF52058">
    <property type="entry name" value="L domain-like"/>
    <property type="match status" value="1"/>
</dbReference>
<evidence type="ECO:0000313" key="18">
    <source>
        <dbReference type="Proteomes" id="UP000236630"/>
    </source>
</evidence>
<gene>
    <name evidence="17" type="ORF">CUMW_263640</name>
</gene>
<keyword evidence="4" id="KW-0597">Phosphoprotein</keyword>
<dbReference type="Pfam" id="PF11721">
    <property type="entry name" value="Malectin"/>
    <property type="match status" value="1"/>
</dbReference>
<sequence length="522" mass="58081">MDERSAGHRVVLITKTVFLLTLFVLCQLGSKFKFRSAAENGIEVGDLPRGEVAGLTDMMSSLQWRAQLPKFSSYCRETPKLSSNITITWLVDKGTPHISGIIMERVGLTGKIPERVAALTYLQILDLSDNTIHGSIPYQIGDLGQNLLTGKIPPSLGRLSSLQTLSVPENGLRGTLPPELGKLSNLQELEIAGNNLSGPIPRFIAKWVNLYSLYLTGNMLNGTLPDWIYSNVKKKGDLAYNEFIFPEPETHNNLPNNNSRINLIAPLARRNLNNYNLHINTGGDEHNIEGIRYEADNSTSNFYVNKPAYNWAYSCNGYFYADSMADSREFIQKVTCAAAVTDAPLYDGARLCPNSLKYYGFCLRNGNYNISLFFSEIVFAKNDDYSSSAKRVFDIYIQSELMRKDFNIKEVARHSNNVTIQNFTASVHEHLLEIELFWAGKGSLYNPPYFHGPLISAISVTPNVQVNGPGGLSKIGIVGIVLGAVLALILFLALMWRLGWIGDRELRGRILKSVCNVLKICL</sequence>
<dbReference type="AlphaFoldDB" id="A0A2H5QUR8"/>
<dbReference type="GO" id="GO:0016020">
    <property type="term" value="C:membrane"/>
    <property type="evidence" value="ECO:0007669"/>
    <property type="project" value="UniProtKB-SubCell"/>
</dbReference>
<keyword evidence="18" id="KW-1185">Reference proteome</keyword>
<evidence type="ECO:0000313" key="17">
    <source>
        <dbReference type="EMBL" id="GAY68376.1"/>
    </source>
</evidence>
<protein>
    <recommendedName>
        <fullName evidence="2">non-specific serine/threonine protein kinase</fullName>
        <ecNumber evidence="2">2.7.11.1</ecNumber>
    </recommendedName>
</protein>
<keyword evidence="15" id="KW-0812">Transmembrane</keyword>
<evidence type="ECO:0000256" key="6">
    <source>
        <dbReference type="ARBA" id="ARBA00022679"/>
    </source>
</evidence>
<accession>A0A2H5QUR8</accession>
<dbReference type="Pfam" id="PF00560">
    <property type="entry name" value="LRR_1"/>
    <property type="match status" value="3"/>
</dbReference>
<evidence type="ECO:0000256" key="1">
    <source>
        <dbReference type="ARBA" id="ARBA00004479"/>
    </source>
</evidence>
<keyword evidence="3" id="KW-0418">Kinase</keyword>
<evidence type="ECO:0000256" key="5">
    <source>
        <dbReference type="ARBA" id="ARBA00022614"/>
    </source>
</evidence>
<evidence type="ECO:0000256" key="2">
    <source>
        <dbReference type="ARBA" id="ARBA00012513"/>
    </source>
</evidence>
<dbReference type="GO" id="GO:0004674">
    <property type="term" value="F:protein serine/threonine kinase activity"/>
    <property type="evidence" value="ECO:0007669"/>
    <property type="project" value="UniProtKB-KW"/>
</dbReference>
<comment type="catalytic activity">
    <reaction evidence="14">
        <text>L-seryl-[protein] + ATP = O-phospho-L-seryl-[protein] + ADP + H(+)</text>
        <dbReference type="Rhea" id="RHEA:17989"/>
        <dbReference type="Rhea" id="RHEA-COMP:9863"/>
        <dbReference type="Rhea" id="RHEA-COMP:11604"/>
        <dbReference type="ChEBI" id="CHEBI:15378"/>
        <dbReference type="ChEBI" id="CHEBI:29999"/>
        <dbReference type="ChEBI" id="CHEBI:30616"/>
        <dbReference type="ChEBI" id="CHEBI:83421"/>
        <dbReference type="ChEBI" id="CHEBI:456216"/>
        <dbReference type="EC" id="2.7.11.1"/>
    </reaction>
</comment>
<organism evidence="17 18">
    <name type="scientific">Citrus unshiu</name>
    <name type="common">Satsuma mandarin</name>
    <name type="synonym">Citrus nobilis var. unshiu</name>
    <dbReference type="NCBI Taxonomy" id="55188"/>
    <lineage>
        <taxon>Eukaryota</taxon>
        <taxon>Viridiplantae</taxon>
        <taxon>Streptophyta</taxon>
        <taxon>Embryophyta</taxon>
        <taxon>Tracheophyta</taxon>
        <taxon>Spermatophyta</taxon>
        <taxon>Magnoliopsida</taxon>
        <taxon>eudicotyledons</taxon>
        <taxon>Gunneridae</taxon>
        <taxon>Pentapetalae</taxon>
        <taxon>rosids</taxon>
        <taxon>malvids</taxon>
        <taxon>Sapindales</taxon>
        <taxon>Rutaceae</taxon>
        <taxon>Aurantioideae</taxon>
        <taxon>Citrus</taxon>
    </lineage>
</organism>
<keyword evidence="6" id="KW-0808">Transferase</keyword>
<dbReference type="InterPro" id="IPR032675">
    <property type="entry name" value="LRR_dom_sf"/>
</dbReference>
<keyword evidence="8" id="KW-0677">Repeat</keyword>
<evidence type="ECO:0000256" key="9">
    <source>
        <dbReference type="ARBA" id="ARBA00022741"/>
    </source>
</evidence>
<evidence type="ECO:0000256" key="7">
    <source>
        <dbReference type="ARBA" id="ARBA00022729"/>
    </source>
</evidence>
<keyword evidence="5" id="KW-0433">Leucine-rich repeat</keyword>
<evidence type="ECO:0000256" key="15">
    <source>
        <dbReference type="SAM" id="Phobius"/>
    </source>
</evidence>
<dbReference type="InterPro" id="IPR021720">
    <property type="entry name" value="Malectin_dom"/>
</dbReference>
<feature type="transmembrane region" description="Helical" evidence="15">
    <location>
        <begin position="12"/>
        <end position="30"/>
    </location>
</feature>
<keyword evidence="7" id="KW-0732">Signal</keyword>
<evidence type="ECO:0000256" key="4">
    <source>
        <dbReference type="ARBA" id="ARBA00022553"/>
    </source>
</evidence>
<evidence type="ECO:0000256" key="14">
    <source>
        <dbReference type="ARBA" id="ARBA00048679"/>
    </source>
</evidence>
<dbReference type="GO" id="GO:0005524">
    <property type="term" value="F:ATP binding"/>
    <property type="evidence" value="ECO:0007669"/>
    <property type="project" value="UniProtKB-KW"/>
</dbReference>
<keyword evidence="3" id="KW-0723">Serine/threonine-protein kinase</keyword>
<evidence type="ECO:0000256" key="13">
    <source>
        <dbReference type="ARBA" id="ARBA00047899"/>
    </source>
</evidence>
<evidence type="ECO:0000256" key="12">
    <source>
        <dbReference type="ARBA" id="ARBA00023180"/>
    </source>
</evidence>